<feature type="transmembrane region" description="Helical" evidence="6">
    <location>
        <begin position="243"/>
        <end position="268"/>
    </location>
</feature>
<dbReference type="InterPro" id="IPR000620">
    <property type="entry name" value="EamA_dom"/>
</dbReference>
<reference evidence="8 9" key="1">
    <citation type="journal article" date="2015" name="Sci. Rep.">
        <title>The power of single molecule real-time sequencing technology in the de novo assembly of a eukaryotic genome.</title>
        <authorList>
            <person name="Sakai H."/>
            <person name="Naito K."/>
            <person name="Ogiso-Tanaka E."/>
            <person name="Takahashi Y."/>
            <person name="Iseki K."/>
            <person name="Muto C."/>
            <person name="Satou K."/>
            <person name="Teruya K."/>
            <person name="Shiroma A."/>
            <person name="Shimoji M."/>
            <person name="Hirano T."/>
            <person name="Itoh T."/>
            <person name="Kaga A."/>
            <person name="Tomooka N."/>
        </authorList>
    </citation>
    <scope>NUCLEOTIDE SEQUENCE [LARGE SCALE GENOMIC DNA]</scope>
    <source>
        <strain evidence="9">cv. Shumari</strain>
    </source>
</reference>
<evidence type="ECO:0000313" key="8">
    <source>
        <dbReference type="EMBL" id="BAT95333.1"/>
    </source>
</evidence>
<evidence type="ECO:0000256" key="1">
    <source>
        <dbReference type="ARBA" id="ARBA00004141"/>
    </source>
</evidence>
<dbReference type="Pfam" id="PF00892">
    <property type="entry name" value="EamA"/>
    <property type="match status" value="2"/>
</dbReference>
<feature type="transmembrane region" description="Helical" evidence="6">
    <location>
        <begin position="184"/>
        <end position="204"/>
    </location>
</feature>
<organism evidence="8 9">
    <name type="scientific">Vigna angularis var. angularis</name>
    <dbReference type="NCBI Taxonomy" id="157739"/>
    <lineage>
        <taxon>Eukaryota</taxon>
        <taxon>Viridiplantae</taxon>
        <taxon>Streptophyta</taxon>
        <taxon>Embryophyta</taxon>
        <taxon>Tracheophyta</taxon>
        <taxon>Spermatophyta</taxon>
        <taxon>Magnoliopsida</taxon>
        <taxon>eudicotyledons</taxon>
        <taxon>Gunneridae</taxon>
        <taxon>Pentapetalae</taxon>
        <taxon>rosids</taxon>
        <taxon>fabids</taxon>
        <taxon>Fabales</taxon>
        <taxon>Fabaceae</taxon>
        <taxon>Papilionoideae</taxon>
        <taxon>50 kb inversion clade</taxon>
        <taxon>NPAAA clade</taxon>
        <taxon>indigoferoid/millettioid clade</taxon>
        <taxon>Phaseoleae</taxon>
        <taxon>Vigna</taxon>
    </lineage>
</organism>
<feature type="transmembrane region" description="Helical" evidence="6">
    <location>
        <begin position="140"/>
        <end position="160"/>
    </location>
</feature>
<proteinExistence type="inferred from homology"/>
<dbReference type="Proteomes" id="UP000291084">
    <property type="component" value="Chromosome 8"/>
</dbReference>
<dbReference type="SUPFAM" id="SSF103481">
    <property type="entry name" value="Multidrug resistance efflux transporter EmrE"/>
    <property type="match status" value="2"/>
</dbReference>
<keyword evidence="3 6" id="KW-0812">Transmembrane</keyword>
<feature type="domain" description="EamA" evidence="7">
    <location>
        <begin position="19"/>
        <end position="158"/>
    </location>
</feature>
<sequence>MSNNELASGMIYVKFRPHLLMLFIQMLLSFLYFLVEASLSKGMNPHVFVTYRHVIGGIAVLPFAYVRERKLWPKLTMTMFIELFFLSLFGTSLTLNMFFASLKYTTPSFDASMTNTISSLTFILAVALRLEVVDVKKPRGVAKVFGTVLSLIGALIMTLYKGHTIQSLRGAPFHVRGNFVHNNWIKGSLLAGASCISWSLWFILQAVIAKKYQAQLSLTVWINCMGAAQSAIFAVIVEHKPRAWLITSTVELCCVFYAGAICGGLVIFIQFWTAEQKGPVFVSMFNPLGTILVAILAYFLFGEQLHTGSLLGVVFVIIGLYLLLWGKESDRDYNSQESLATDVGQRECRTQIKISAEQEVPQRNVSQDTN</sequence>
<feature type="transmembrane region" description="Helical" evidence="6">
    <location>
        <begin position="280"/>
        <end position="301"/>
    </location>
</feature>
<evidence type="ECO:0000256" key="4">
    <source>
        <dbReference type="ARBA" id="ARBA00022989"/>
    </source>
</evidence>
<dbReference type="AlphaFoldDB" id="A0A0S3SR70"/>
<feature type="transmembrane region" description="Helical" evidence="6">
    <location>
        <begin position="47"/>
        <end position="66"/>
    </location>
</feature>
<dbReference type="OrthoDB" id="1728340at2759"/>
<feature type="transmembrane region" description="Helical" evidence="6">
    <location>
        <begin position="216"/>
        <end position="237"/>
    </location>
</feature>
<evidence type="ECO:0000256" key="5">
    <source>
        <dbReference type="ARBA" id="ARBA00023136"/>
    </source>
</evidence>
<accession>A0A0S3SR70</accession>
<dbReference type="GO" id="GO:0016020">
    <property type="term" value="C:membrane"/>
    <property type="evidence" value="ECO:0007669"/>
    <property type="project" value="UniProtKB-SubCell"/>
</dbReference>
<keyword evidence="9" id="KW-1185">Reference proteome</keyword>
<feature type="transmembrane region" description="Helical" evidence="6">
    <location>
        <begin position="18"/>
        <end position="35"/>
    </location>
</feature>
<dbReference type="InterPro" id="IPR030184">
    <property type="entry name" value="WAT1-related"/>
</dbReference>
<feature type="transmembrane region" description="Helical" evidence="6">
    <location>
        <begin position="111"/>
        <end position="128"/>
    </location>
</feature>
<evidence type="ECO:0000313" key="9">
    <source>
        <dbReference type="Proteomes" id="UP000291084"/>
    </source>
</evidence>
<evidence type="ECO:0000256" key="3">
    <source>
        <dbReference type="ARBA" id="ARBA00022692"/>
    </source>
</evidence>
<dbReference type="GO" id="GO:0022857">
    <property type="term" value="F:transmembrane transporter activity"/>
    <property type="evidence" value="ECO:0007669"/>
    <property type="project" value="InterPro"/>
</dbReference>
<evidence type="ECO:0000259" key="7">
    <source>
        <dbReference type="Pfam" id="PF00892"/>
    </source>
</evidence>
<name>A0A0S3SR70_PHAAN</name>
<protein>
    <recommendedName>
        <fullName evidence="6">WAT1-related protein</fullName>
    </recommendedName>
</protein>
<evidence type="ECO:0000256" key="6">
    <source>
        <dbReference type="RuleBase" id="RU363077"/>
    </source>
</evidence>
<feature type="domain" description="EamA" evidence="7">
    <location>
        <begin position="186"/>
        <end position="324"/>
    </location>
</feature>
<dbReference type="EMBL" id="AP015041">
    <property type="protein sequence ID" value="BAT95333.1"/>
    <property type="molecule type" value="Genomic_DNA"/>
</dbReference>
<feature type="transmembrane region" description="Helical" evidence="6">
    <location>
        <begin position="307"/>
        <end position="326"/>
    </location>
</feature>
<dbReference type="PANTHER" id="PTHR31218">
    <property type="entry name" value="WAT1-RELATED PROTEIN"/>
    <property type="match status" value="1"/>
</dbReference>
<evidence type="ECO:0000256" key="2">
    <source>
        <dbReference type="ARBA" id="ARBA00007635"/>
    </source>
</evidence>
<comment type="similarity">
    <text evidence="2 6">Belongs to the drug/metabolite transporter (DMT) superfamily. Plant drug/metabolite exporter (P-DME) (TC 2.A.7.4) family.</text>
</comment>
<comment type="subcellular location">
    <subcellularLocation>
        <location evidence="1 6">Membrane</location>
        <topology evidence="1 6">Multi-pass membrane protein</topology>
    </subcellularLocation>
</comment>
<keyword evidence="5 6" id="KW-0472">Membrane</keyword>
<gene>
    <name evidence="8" type="primary">Vigan.08G203700</name>
    <name evidence="8" type="ORF">VIGAN_08203700</name>
</gene>
<dbReference type="Gene3D" id="1.10.3730.20">
    <property type="match status" value="1"/>
</dbReference>
<feature type="transmembrane region" description="Helical" evidence="6">
    <location>
        <begin position="78"/>
        <end position="99"/>
    </location>
</feature>
<keyword evidence="4 6" id="KW-1133">Transmembrane helix</keyword>
<dbReference type="InterPro" id="IPR037185">
    <property type="entry name" value="EmrE-like"/>
</dbReference>